<protein>
    <submittedName>
        <fullName evidence="5">CCHC-type domain-containing protein</fullName>
    </submittedName>
</protein>
<keyword evidence="1" id="KW-0863">Zinc-finger</keyword>
<dbReference type="InterPro" id="IPR005312">
    <property type="entry name" value="DUF1759"/>
</dbReference>
<dbReference type="Proteomes" id="UP000267606">
    <property type="component" value="Unassembled WGS sequence"/>
</dbReference>
<keyword evidence="1" id="KW-0862">Zinc</keyword>
<dbReference type="PROSITE" id="PS50158">
    <property type="entry name" value="ZF_CCHC"/>
    <property type="match status" value="1"/>
</dbReference>
<dbReference type="GO" id="GO:0008270">
    <property type="term" value="F:zinc ion binding"/>
    <property type="evidence" value="ECO:0007669"/>
    <property type="project" value="UniProtKB-KW"/>
</dbReference>
<dbReference type="GO" id="GO:0003676">
    <property type="term" value="F:nucleic acid binding"/>
    <property type="evidence" value="ECO:0007669"/>
    <property type="project" value="InterPro"/>
</dbReference>
<gene>
    <name evidence="3" type="ORF">OFLC_LOCUS14636</name>
</gene>
<dbReference type="PANTHER" id="PTHR47331">
    <property type="entry name" value="PHD-TYPE DOMAIN-CONTAINING PROTEIN"/>
    <property type="match status" value="1"/>
</dbReference>
<reference evidence="5" key="1">
    <citation type="submission" date="2016-06" db="UniProtKB">
        <authorList>
            <consortium name="WormBaseParasite"/>
        </authorList>
    </citation>
    <scope>IDENTIFICATION</scope>
</reference>
<keyword evidence="1" id="KW-0479">Metal-binding</keyword>
<dbReference type="WBParaSite" id="OFLC_0001464701-mRNA-1">
    <property type="protein sequence ID" value="OFLC_0001464701-mRNA-1"/>
    <property type="gene ID" value="OFLC_0001464701"/>
</dbReference>
<evidence type="ECO:0000313" key="4">
    <source>
        <dbReference type="Proteomes" id="UP000267606"/>
    </source>
</evidence>
<evidence type="ECO:0000313" key="5">
    <source>
        <dbReference type="WBParaSite" id="OFLC_0001464701-mRNA-1"/>
    </source>
</evidence>
<organism evidence="5">
    <name type="scientific">Onchocerca flexuosa</name>
    <dbReference type="NCBI Taxonomy" id="387005"/>
    <lineage>
        <taxon>Eukaryota</taxon>
        <taxon>Metazoa</taxon>
        <taxon>Ecdysozoa</taxon>
        <taxon>Nematoda</taxon>
        <taxon>Chromadorea</taxon>
        <taxon>Rhabditida</taxon>
        <taxon>Spirurina</taxon>
        <taxon>Spiruromorpha</taxon>
        <taxon>Filarioidea</taxon>
        <taxon>Onchocercidae</taxon>
        <taxon>Onchocerca</taxon>
    </lineage>
</organism>
<name>A0A183I4H4_9BILA</name>
<dbReference type="STRING" id="387005.A0A183I4H4"/>
<dbReference type="InterPro" id="IPR001878">
    <property type="entry name" value="Znf_CCHC"/>
</dbReference>
<accession>A0A183I4H4</accession>
<evidence type="ECO:0000256" key="1">
    <source>
        <dbReference type="PROSITE-ProRule" id="PRU00047"/>
    </source>
</evidence>
<sequence>MLTQTANHLTVNLPQLPLLTFSGNSNQWRGFWSSFEAAIHLQNIPNIKKLNYLIACLKGDALQAVREYDITPENYEVIRKVLTEKFGQSHTIKRSLHNELHWIKKNDRKWRVIVEAIERILRQLEAMGENFEQSSIEIIIESRLPAWILDKFTNKRNKNHDNCAFCNEDHWDNECQIYFTLKQRIERLKKLNACHNCFESGHTANDCKKGKRTCFFSKGHHNTALMLDWTRKEITL</sequence>
<keyword evidence="4" id="KW-1185">Reference proteome</keyword>
<feature type="domain" description="CCHC-type" evidence="2">
    <location>
        <begin position="194"/>
        <end position="209"/>
    </location>
</feature>
<proteinExistence type="predicted"/>
<dbReference type="Pfam" id="PF03564">
    <property type="entry name" value="DUF1759"/>
    <property type="match status" value="1"/>
</dbReference>
<reference evidence="3 4" key="2">
    <citation type="submission" date="2018-11" db="EMBL/GenBank/DDBJ databases">
        <authorList>
            <consortium name="Pathogen Informatics"/>
        </authorList>
    </citation>
    <scope>NUCLEOTIDE SEQUENCE [LARGE SCALE GENOMIC DNA]</scope>
</reference>
<evidence type="ECO:0000259" key="2">
    <source>
        <dbReference type="PROSITE" id="PS50158"/>
    </source>
</evidence>
<dbReference type="AlphaFoldDB" id="A0A183I4H4"/>
<dbReference type="EMBL" id="UZAJ01041025">
    <property type="protein sequence ID" value="VDP17979.1"/>
    <property type="molecule type" value="Genomic_DNA"/>
</dbReference>
<evidence type="ECO:0000313" key="3">
    <source>
        <dbReference type="EMBL" id="VDP17979.1"/>
    </source>
</evidence>